<dbReference type="PATRIC" id="fig|1299326.3.peg.6363"/>
<accession>X7Y5X5</accession>
<reference evidence="1 2" key="1">
    <citation type="submission" date="2013-12" db="EMBL/GenBank/DDBJ databases">
        <authorList>
            <person name="Brown-Elliot B."/>
            <person name="Wallace R."/>
            <person name="Lenaerts A."/>
            <person name="Ordway D."/>
            <person name="DeGroote M.A."/>
            <person name="Parker T."/>
            <person name="Sizemore C."/>
            <person name="Tallon L.J."/>
            <person name="Sadzewicz L.K."/>
            <person name="Sengamalay N."/>
            <person name="Fraser C.M."/>
            <person name="Hine E."/>
            <person name="Shefchek K.A."/>
            <person name="Das S.P."/>
            <person name="Tettelin H."/>
        </authorList>
    </citation>
    <scope>NUCLEOTIDE SEQUENCE [LARGE SCALE GENOMIC DNA]</scope>
    <source>
        <strain evidence="1 2">662</strain>
    </source>
</reference>
<proteinExistence type="predicted"/>
<organism evidence="1 2">
    <name type="scientific">Mycobacterium kansasii 662</name>
    <dbReference type="NCBI Taxonomy" id="1299326"/>
    <lineage>
        <taxon>Bacteria</taxon>
        <taxon>Bacillati</taxon>
        <taxon>Actinomycetota</taxon>
        <taxon>Actinomycetes</taxon>
        <taxon>Mycobacteriales</taxon>
        <taxon>Mycobacteriaceae</taxon>
        <taxon>Mycobacterium</taxon>
    </lineage>
</organism>
<evidence type="ECO:0000313" key="2">
    <source>
        <dbReference type="Proteomes" id="UP000020561"/>
    </source>
</evidence>
<comment type="caution">
    <text evidence="1">The sequence shown here is derived from an EMBL/GenBank/DDBJ whole genome shotgun (WGS) entry which is preliminary data.</text>
</comment>
<protein>
    <submittedName>
        <fullName evidence="1">Uncharacterized protein</fullName>
    </submittedName>
</protein>
<name>X7Y5X5_MYCKA</name>
<gene>
    <name evidence="1" type="ORF">I545_6617</name>
</gene>
<dbReference type="EMBL" id="JAOA01000020">
    <property type="protein sequence ID" value="EUA02627.1"/>
    <property type="molecule type" value="Genomic_DNA"/>
</dbReference>
<sequence length="53" mass="5724">MLQGVLKLVWLVNLSEYATNRGTFYYGEKYGVAAKPFNGAVHVGLSGSGTTAW</sequence>
<dbReference type="AlphaFoldDB" id="X7Y5X5"/>
<dbReference type="Proteomes" id="UP000020561">
    <property type="component" value="Unassembled WGS sequence"/>
</dbReference>
<evidence type="ECO:0000313" key="1">
    <source>
        <dbReference type="EMBL" id="EUA02627.1"/>
    </source>
</evidence>